<comment type="caution">
    <text evidence="3">The sequence shown here is derived from an EMBL/GenBank/DDBJ whole genome shotgun (WGS) entry which is preliminary data.</text>
</comment>
<dbReference type="RefSeq" id="WP_209738823.1">
    <property type="nucleotide sequence ID" value="NZ_CP072611.1"/>
</dbReference>
<dbReference type="Gene3D" id="3.90.1300.10">
    <property type="entry name" value="Amidase signature (AS) domain"/>
    <property type="match status" value="1"/>
</dbReference>
<gene>
    <name evidence="3" type="ORF">ACFSKQ_12575</name>
</gene>
<reference evidence="4" key="1">
    <citation type="journal article" date="2019" name="Int. J. Syst. Evol. Microbiol.">
        <title>The Global Catalogue of Microorganisms (GCM) 10K type strain sequencing project: providing services to taxonomists for standard genome sequencing and annotation.</title>
        <authorList>
            <consortium name="The Broad Institute Genomics Platform"/>
            <consortium name="The Broad Institute Genome Sequencing Center for Infectious Disease"/>
            <person name="Wu L."/>
            <person name="Ma J."/>
        </authorList>
    </citation>
    <scope>NUCLEOTIDE SEQUENCE [LARGE SCALE GENOMIC DNA]</scope>
    <source>
        <strain evidence="4">ZS-35-S2</strain>
    </source>
</reference>
<evidence type="ECO:0000313" key="3">
    <source>
        <dbReference type="EMBL" id="MFD2238284.1"/>
    </source>
</evidence>
<dbReference type="PANTHER" id="PTHR11895:SF76">
    <property type="entry name" value="INDOLEACETAMIDE HYDROLASE"/>
    <property type="match status" value="1"/>
</dbReference>
<name>A0ABW5CLU1_9HYPH</name>
<sequence length="496" mass="52611">MEPCDLGAHQARRLIARKALSPVELAESCIERTQGVNPAVNALVALDLEGLREGARRAEAAVMAGEALGPLHGLPLAVKDMADVAGLPTTYGSPIFAQNVARGDDPMVAQLRGAGALVMGKANNPEWSAGGNTRNSVYGATGNPFDPSRSAAGSSGGSAAALACGMAPLATGSDTGGSLRNPAAFCGIVGFRPSPGVVPGHARAMSLLPLSTSGPMARSVEDAGLMLSAMIRPDRRDPWVSVVEGRTHHEAAAFGRLPAFDLSSARVALTVDFGFTLTEGIVSRAFEEKVSRFSHVFARASRDHPDCEGADEIFAILRALLFNGQHRRLLEAHPDKVGPNVRANVEEGERYSALDVVRALEGQGALHRRWQAFFEAHDFILSPAVTISPRDWHELYPAQIDGRATASYYHWLSMAYASTLAGHPSVTIPVGLDEKGMPFGLQIVGRRGEDLSTLAFAQELEAHLAGDPALARPRPDIESLRHAPPLSQSDDFYGFG</sequence>
<feature type="domain" description="Amidase" evidence="2">
    <location>
        <begin position="24"/>
        <end position="453"/>
    </location>
</feature>
<feature type="region of interest" description="Disordered" evidence="1">
    <location>
        <begin position="467"/>
        <end position="496"/>
    </location>
</feature>
<evidence type="ECO:0000259" key="2">
    <source>
        <dbReference type="Pfam" id="PF01425"/>
    </source>
</evidence>
<dbReference type="EMBL" id="JBHUIJ010000015">
    <property type="protein sequence ID" value="MFD2238284.1"/>
    <property type="molecule type" value="Genomic_DNA"/>
</dbReference>
<evidence type="ECO:0000313" key="4">
    <source>
        <dbReference type="Proteomes" id="UP001597371"/>
    </source>
</evidence>
<dbReference type="InterPro" id="IPR023631">
    <property type="entry name" value="Amidase_dom"/>
</dbReference>
<dbReference type="Proteomes" id="UP001597371">
    <property type="component" value="Unassembled WGS sequence"/>
</dbReference>
<dbReference type="Pfam" id="PF01425">
    <property type="entry name" value="Amidase"/>
    <property type="match status" value="1"/>
</dbReference>
<dbReference type="InterPro" id="IPR036928">
    <property type="entry name" value="AS_sf"/>
</dbReference>
<organism evidence="3 4">
    <name type="scientific">Aureimonas populi</name>
    <dbReference type="NCBI Taxonomy" id="1701758"/>
    <lineage>
        <taxon>Bacteria</taxon>
        <taxon>Pseudomonadati</taxon>
        <taxon>Pseudomonadota</taxon>
        <taxon>Alphaproteobacteria</taxon>
        <taxon>Hyphomicrobiales</taxon>
        <taxon>Aurantimonadaceae</taxon>
        <taxon>Aureimonas</taxon>
    </lineage>
</organism>
<dbReference type="PANTHER" id="PTHR11895">
    <property type="entry name" value="TRANSAMIDASE"/>
    <property type="match status" value="1"/>
</dbReference>
<keyword evidence="4" id="KW-1185">Reference proteome</keyword>
<proteinExistence type="predicted"/>
<evidence type="ECO:0000256" key="1">
    <source>
        <dbReference type="SAM" id="MobiDB-lite"/>
    </source>
</evidence>
<dbReference type="SUPFAM" id="SSF75304">
    <property type="entry name" value="Amidase signature (AS) enzymes"/>
    <property type="match status" value="1"/>
</dbReference>
<accession>A0ABW5CLU1</accession>
<protein>
    <submittedName>
        <fullName evidence="3">Amidase</fullName>
    </submittedName>
</protein>
<dbReference type="InterPro" id="IPR000120">
    <property type="entry name" value="Amidase"/>
</dbReference>